<comment type="caution">
    <text evidence="1">The sequence shown here is derived from an EMBL/GenBank/DDBJ whole genome shotgun (WGS) entry which is preliminary data.</text>
</comment>
<gene>
    <name evidence="1" type="ORF">LVIROSA_LOCUS9388</name>
</gene>
<keyword evidence="2" id="KW-1185">Reference proteome</keyword>
<dbReference type="EMBL" id="CAKMRJ010001112">
    <property type="protein sequence ID" value="CAH1422027.1"/>
    <property type="molecule type" value="Genomic_DNA"/>
</dbReference>
<evidence type="ECO:0000313" key="2">
    <source>
        <dbReference type="Proteomes" id="UP001157418"/>
    </source>
</evidence>
<name>A0AAU9M8F6_9ASTR</name>
<dbReference type="Proteomes" id="UP001157418">
    <property type="component" value="Unassembled WGS sequence"/>
</dbReference>
<dbReference type="AlphaFoldDB" id="A0AAU9M8F6"/>
<evidence type="ECO:0000313" key="1">
    <source>
        <dbReference type="EMBL" id="CAH1422027.1"/>
    </source>
</evidence>
<proteinExistence type="predicted"/>
<protein>
    <submittedName>
        <fullName evidence="1">Uncharacterized protein</fullName>
    </submittedName>
</protein>
<reference evidence="1 2" key="1">
    <citation type="submission" date="2022-01" db="EMBL/GenBank/DDBJ databases">
        <authorList>
            <person name="Xiong W."/>
            <person name="Schranz E."/>
        </authorList>
    </citation>
    <scope>NUCLEOTIDE SEQUENCE [LARGE SCALE GENOMIC DNA]</scope>
</reference>
<sequence length="151" mass="16777">MNAPHLVDSNAYVDSNPYCISLPTRKDKRLLRPHQLEHFLREVLGTPLCMSSSSSDHPLPVIAEGSASCLLVQEAFDEACRSIAHVETGISTVHGMRLVGEKMLLKTGGMLVELFGRYHAAPEKIVMLENQRSLLQSDYQACLHEKDILHA</sequence>
<organism evidence="1 2">
    <name type="scientific">Lactuca virosa</name>
    <dbReference type="NCBI Taxonomy" id="75947"/>
    <lineage>
        <taxon>Eukaryota</taxon>
        <taxon>Viridiplantae</taxon>
        <taxon>Streptophyta</taxon>
        <taxon>Embryophyta</taxon>
        <taxon>Tracheophyta</taxon>
        <taxon>Spermatophyta</taxon>
        <taxon>Magnoliopsida</taxon>
        <taxon>eudicotyledons</taxon>
        <taxon>Gunneridae</taxon>
        <taxon>Pentapetalae</taxon>
        <taxon>asterids</taxon>
        <taxon>campanulids</taxon>
        <taxon>Asterales</taxon>
        <taxon>Asteraceae</taxon>
        <taxon>Cichorioideae</taxon>
        <taxon>Cichorieae</taxon>
        <taxon>Lactucinae</taxon>
        <taxon>Lactuca</taxon>
    </lineage>
</organism>
<accession>A0AAU9M8F6</accession>